<evidence type="ECO:0000256" key="12">
    <source>
        <dbReference type="ARBA" id="ARBA00050592"/>
    </source>
</evidence>
<keyword evidence="3 23" id="KW-0813">Transport</keyword>
<evidence type="ECO:0000313" key="25">
    <source>
        <dbReference type="Proteomes" id="UP001153636"/>
    </source>
</evidence>
<comment type="catalytic activity">
    <reaction evidence="11">
        <text>L-lysine(out) + L-arginine(in) = L-lysine(in) + L-arginine(out)</text>
        <dbReference type="Rhea" id="RHEA:70827"/>
        <dbReference type="ChEBI" id="CHEBI:32551"/>
        <dbReference type="ChEBI" id="CHEBI:32682"/>
    </reaction>
</comment>
<dbReference type="InterPro" id="IPR050567">
    <property type="entry name" value="Mitochondrial_Carrier"/>
</dbReference>
<comment type="catalytic activity">
    <reaction evidence="12">
        <text>L-histidine(out) = L-histidine(in)</text>
        <dbReference type="Rhea" id="RHEA:72807"/>
        <dbReference type="ChEBI" id="CHEBI:57595"/>
    </reaction>
</comment>
<gene>
    <name evidence="24" type="ORF">PSYICH_LOCUS4129</name>
</gene>
<dbReference type="GO" id="GO:1990575">
    <property type="term" value="P:mitochondrial L-ornithine transmembrane transport"/>
    <property type="evidence" value="ECO:0007669"/>
    <property type="project" value="TreeGrafter"/>
</dbReference>
<keyword evidence="8" id="KW-1133">Transmembrane helix</keyword>
<evidence type="ECO:0000256" key="14">
    <source>
        <dbReference type="ARBA" id="ARBA00051045"/>
    </source>
</evidence>
<evidence type="ECO:0000256" key="2">
    <source>
        <dbReference type="ARBA" id="ARBA00006375"/>
    </source>
</evidence>
<comment type="catalytic activity">
    <reaction evidence="14">
        <text>L-homoarginine(in) + L-arginine(out) = L-homoarginine(out) + L-arginine(in)</text>
        <dbReference type="Rhea" id="RHEA:72799"/>
        <dbReference type="ChEBI" id="CHEBI:32682"/>
        <dbReference type="ChEBI" id="CHEBI:143006"/>
    </reaction>
</comment>
<feature type="repeat" description="Solcar" evidence="22">
    <location>
        <begin position="91"/>
        <end position="176"/>
    </location>
</feature>
<evidence type="ECO:0000256" key="3">
    <source>
        <dbReference type="ARBA" id="ARBA00022448"/>
    </source>
</evidence>
<name>A0A9P0CQ11_9CUCU</name>
<evidence type="ECO:0000256" key="10">
    <source>
        <dbReference type="ARBA" id="ARBA00023136"/>
    </source>
</evidence>
<evidence type="ECO:0000256" key="5">
    <source>
        <dbReference type="ARBA" id="ARBA00022737"/>
    </source>
</evidence>
<keyword evidence="25" id="KW-1185">Reference proteome</keyword>
<evidence type="ECO:0000256" key="11">
    <source>
        <dbReference type="ARBA" id="ARBA00049090"/>
    </source>
</evidence>
<comment type="subcellular location">
    <subcellularLocation>
        <location evidence="1">Mitochondrion inner membrane</location>
        <topology evidence="1">Multi-pass membrane protein</topology>
    </subcellularLocation>
</comment>
<comment type="catalytic activity">
    <reaction evidence="16">
        <text>N(omega)-methyl-L-arginine(in) + L-arginine(out) = N(omega)-methyl-L-arginine(out) + L-arginine(in)</text>
        <dbReference type="Rhea" id="RHEA:72803"/>
        <dbReference type="ChEBI" id="CHEBI:32682"/>
        <dbReference type="ChEBI" id="CHEBI:114953"/>
    </reaction>
</comment>
<evidence type="ECO:0000256" key="22">
    <source>
        <dbReference type="PROSITE-ProRule" id="PRU00282"/>
    </source>
</evidence>
<evidence type="ECO:0000256" key="8">
    <source>
        <dbReference type="ARBA" id="ARBA00022989"/>
    </source>
</evidence>
<organism evidence="24 25">
    <name type="scientific">Psylliodes chrysocephalus</name>
    <dbReference type="NCBI Taxonomy" id="3402493"/>
    <lineage>
        <taxon>Eukaryota</taxon>
        <taxon>Metazoa</taxon>
        <taxon>Ecdysozoa</taxon>
        <taxon>Arthropoda</taxon>
        <taxon>Hexapoda</taxon>
        <taxon>Insecta</taxon>
        <taxon>Pterygota</taxon>
        <taxon>Neoptera</taxon>
        <taxon>Endopterygota</taxon>
        <taxon>Coleoptera</taxon>
        <taxon>Polyphaga</taxon>
        <taxon>Cucujiformia</taxon>
        <taxon>Chrysomeloidea</taxon>
        <taxon>Chrysomelidae</taxon>
        <taxon>Galerucinae</taxon>
        <taxon>Alticini</taxon>
        <taxon>Psylliodes</taxon>
    </lineage>
</organism>
<evidence type="ECO:0000256" key="20">
    <source>
        <dbReference type="ARBA" id="ARBA00079387"/>
    </source>
</evidence>
<evidence type="ECO:0000256" key="23">
    <source>
        <dbReference type="RuleBase" id="RU000488"/>
    </source>
</evidence>
<keyword evidence="6" id="KW-0999">Mitochondrion inner membrane</keyword>
<dbReference type="PROSITE" id="PS50920">
    <property type="entry name" value="SOLCAR"/>
    <property type="match status" value="3"/>
</dbReference>
<keyword evidence="5" id="KW-0677">Repeat</keyword>
<reference evidence="24" key="1">
    <citation type="submission" date="2022-01" db="EMBL/GenBank/DDBJ databases">
        <authorList>
            <person name="King R."/>
        </authorList>
    </citation>
    <scope>NUCLEOTIDE SEQUENCE</scope>
</reference>
<protein>
    <recommendedName>
        <fullName evidence="17">Mitochondrial basic amino acids transporter</fullName>
    </recommendedName>
    <alternativeName>
        <fullName evidence="21">Carnitine/acylcarnitine translocase-like</fullName>
    </alternativeName>
    <alternativeName>
        <fullName evidence="20">Mitochondrial carnitine/acylcarnitine carrier protein CACL</fullName>
    </alternativeName>
    <alternativeName>
        <fullName evidence="19">Mitochondrial ornithine transporter 3</fullName>
    </alternativeName>
    <alternativeName>
        <fullName evidence="18">Solute carrier family 25 member 29</fullName>
    </alternativeName>
</protein>
<dbReference type="InterPro" id="IPR002067">
    <property type="entry name" value="MCP"/>
</dbReference>
<dbReference type="Proteomes" id="UP001153636">
    <property type="component" value="Chromosome 13"/>
</dbReference>
<evidence type="ECO:0000256" key="13">
    <source>
        <dbReference type="ARBA" id="ARBA00050768"/>
    </source>
</evidence>
<dbReference type="PRINTS" id="PR00926">
    <property type="entry name" value="MITOCARRIER"/>
</dbReference>
<dbReference type="InterPro" id="IPR018108">
    <property type="entry name" value="MCP_transmembrane"/>
</dbReference>
<dbReference type="SUPFAM" id="SSF103506">
    <property type="entry name" value="Mitochondrial carrier"/>
    <property type="match status" value="1"/>
</dbReference>
<proteinExistence type="inferred from homology"/>
<comment type="similarity">
    <text evidence="2 23">Belongs to the mitochondrial carrier (TC 2.A.29) family.</text>
</comment>
<feature type="repeat" description="Solcar" evidence="22">
    <location>
        <begin position="2"/>
        <end position="86"/>
    </location>
</feature>
<accession>A0A9P0CQ11</accession>
<keyword evidence="9" id="KW-0496">Mitochondrion</keyword>
<feature type="repeat" description="Solcar" evidence="22">
    <location>
        <begin position="182"/>
        <end position="269"/>
    </location>
</feature>
<dbReference type="GO" id="GO:0005289">
    <property type="term" value="F:high-affinity L-arginine transmembrane transporter activity"/>
    <property type="evidence" value="ECO:0007669"/>
    <property type="project" value="TreeGrafter"/>
</dbReference>
<dbReference type="PANTHER" id="PTHR45624">
    <property type="entry name" value="MITOCHONDRIAL BASIC AMINO ACIDS TRANSPORTER-RELATED"/>
    <property type="match status" value="1"/>
</dbReference>
<dbReference type="EMBL" id="OV651825">
    <property type="protein sequence ID" value="CAH1102632.1"/>
    <property type="molecule type" value="Genomic_DNA"/>
</dbReference>
<evidence type="ECO:0000256" key="18">
    <source>
        <dbReference type="ARBA" id="ARBA00076491"/>
    </source>
</evidence>
<dbReference type="GO" id="GO:0005743">
    <property type="term" value="C:mitochondrial inner membrane"/>
    <property type="evidence" value="ECO:0007669"/>
    <property type="project" value="UniProtKB-SubCell"/>
</dbReference>
<keyword evidence="4 22" id="KW-0812">Transmembrane</keyword>
<evidence type="ECO:0000313" key="24">
    <source>
        <dbReference type="EMBL" id="CAH1102632.1"/>
    </source>
</evidence>
<evidence type="ECO:0000256" key="7">
    <source>
        <dbReference type="ARBA" id="ARBA00022970"/>
    </source>
</evidence>
<dbReference type="InterPro" id="IPR023395">
    <property type="entry name" value="MCP_dom_sf"/>
</dbReference>
<dbReference type="AlphaFoldDB" id="A0A9P0CQ11"/>
<dbReference type="Gene3D" id="1.50.40.10">
    <property type="entry name" value="Mitochondrial carrier domain"/>
    <property type="match status" value="2"/>
</dbReference>
<keyword evidence="7" id="KW-0029">Amino-acid transport</keyword>
<dbReference type="OrthoDB" id="193856at2759"/>
<evidence type="ECO:0000256" key="6">
    <source>
        <dbReference type="ARBA" id="ARBA00022792"/>
    </source>
</evidence>
<comment type="catalytic activity">
    <reaction evidence="15">
        <text>L-ornithine(in) + L-arginine(out) = L-ornithine(out) + L-arginine(in)</text>
        <dbReference type="Rhea" id="RHEA:34991"/>
        <dbReference type="ChEBI" id="CHEBI:32682"/>
        <dbReference type="ChEBI" id="CHEBI:46911"/>
    </reaction>
</comment>
<evidence type="ECO:0000256" key="1">
    <source>
        <dbReference type="ARBA" id="ARBA00004448"/>
    </source>
</evidence>
<evidence type="ECO:0000256" key="21">
    <source>
        <dbReference type="ARBA" id="ARBA00080567"/>
    </source>
</evidence>
<evidence type="ECO:0000256" key="19">
    <source>
        <dbReference type="ARBA" id="ARBA00078745"/>
    </source>
</evidence>
<dbReference type="FunFam" id="1.50.40.10:FF:000037">
    <property type="entry name" value="Solute carrier family 25 member 29"/>
    <property type="match status" value="1"/>
</dbReference>
<evidence type="ECO:0000256" key="17">
    <source>
        <dbReference type="ARBA" id="ARBA00071763"/>
    </source>
</evidence>
<dbReference type="PANTHER" id="PTHR45624:SF61">
    <property type="entry name" value="MITOCHONDRIAL BASIC AMINO ACIDS TRANSPORTER"/>
    <property type="match status" value="1"/>
</dbReference>
<evidence type="ECO:0000256" key="4">
    <source>
        <dbReference type="ARBA" id="ARBA00022692"/>
    </source>
</evidence>
<sequence length="301" mass="32217">MSLDFVAGCVGGVAGVLVGHPLDTVRVNLQTQSMVNPKYTGTLHCLKSLMAKEGIRGVYRGVSSPVAGVAGINAIVFGVYANVERNMGNAQSLSGQVVAAGVAGLFSSVISSPMELAKSRIQVAGVQAGKSPMDCLVNLYKQDKLKGVFRGFGITVAREVPAMITYFVTYEMLTKKPEGQIASTPEILFAGGMAGVTSWLIPYPIDVIKSKIQVDGITSHQYNGYYDCIKQTIKTEGVGSLYRGLTPTLIRAFPVNAVTFCVVTWSLRIFDQGLTAFGSPSEFFKKYMDGVSLQQEEPAFA</sequence>
<dbReference type="Pfam" id="PF00153">
    <property type="entry name" value="Mito_carr"/>
    <property type="match status" value="3"/>
</dbReference>
<evidence type="ECO:0000256" key="9">
    <source>
        <dbReference type="ARBA" id="ARBA00023128"/>
    </source>
</evidence>
<evidence type="ECO:0000256" key="15">
    <source>
        <dbReference type="ARBA" id="ARBA00051921"/>
    </source>
</evidence>
<comment type="catalytic activity">
    <reaction evidence="13">
        <text>L-histidine(out) + L-arginine(in) = L-histidine(in) + L-arginine(out)</text>
        <dbReference type="Rhea" id="RHEA:71063"/>
        <dbReference type="ChEBI" id="CHEBI:32682"/>
        <dbReference type="ChEBI" id="CHEBI:57595"/>
    </reaction>
</comment>
<keyword evidence="10 22" id="KW-0472">Membrane</keyword>
<evidence type="ECO:0000256" key="16">
    <source>
        <dbReference type="ARBA" id="ARBA00052673"/>
    </source>
</evidence>